<proteinExistence type="predicted"/>
<dbReference type="Pfam" id="PF22600">
    <property type="entry name" value="MTPAP-like_central"/>
    <property type="match status" value="1"/>
</dbReference>
<dbReference type="Gene3D" id="1.10.1410.10">
    <property type="match status" value="1"/>
</dbReference>
<dbReference type="PANTHER" id="PTHR12271:SF123">
    <property type="entry name" value="PROTEIN HESO1"/>
    <property type="match status" value="1"/>
</dbReference>
<evidence type="ECO:0000313" key="4">
    <source>
        <dbReference type="EMBL" id="KAL3719212.1"/>
    </source>
</evidence>
<dbReference type="AlphaFoldDB" id="A0ABD3IZ80"/>
<feature type="transmembrane region" description="Helical" evidence="2">
    <location>
        <begin position="412"/>
        <end position="435"/>
    </location>
</feature>
<protein>
    <recommendedName>
        <fullName evidence="3">Poly(A) RNA polymerase mitochondrial-like central palm domain-containing protein</fullName>
    </recommendedName>
</protein>
<keyword evidence="5" id="KW-1185">Reference proteome</keyword>
<evidence type="ECO:0000313" key="5">
    <source>
        <dbReference type="Proteomes" id="UP001634007"/>
    </source>
</evidence>
<dbReference type="Gene3D" id="3.30.460.10">
    <property type="entry name" value="Beta Polymerase, domain 2"/>
    <property type="match status" value="1"/>
</dbReference>
<keyword evidence="2" id="KW-1133">Transmembrane helix</keyword>
<keyword evidence="2" id="KW-0812">Transmembrane</keyword>
<evidence type="ECO:0000256" key="1">
    <source>
        <dbReference type="SAM" id="MobiDB-lite"/>
    </source>
</evidence>
<dbReference type="CDD" id="cd05402">
    <property type="entry name" value="NT_PAP_TUTase"/>
    <property type="match status" value="1"/>
</dbReference>
<organism evidence="4 5">
    <name type="scientific">Eucalyptus globulus</name>
    <name type="common">Tasmanian blue gum</name>
    <dbReference type="NCBI Taxonomy" id="34317"/>
    <lineage>
        <taxon>Eukaryota</taxon>
        <taxon>Viridiplantae</taxon>
        <taxon>Streptophyta</taxon>
        <taxon>Embryophyta</taxon>
        <taxon>Tracheophyta</taxon>
        <taxon>Spermatophyta</taxon>
        <taxon>Magnoliopsida</taxon>
        <taxon>eudicotyledons</taxon>
        <taxon>Gunneridae</taxon>
        <taxon>Pentapetalae</taxon>
        <taxon>rosids</taxon>
        <taxon>malvids</taxon>
        <taxon>Myrtales</taxon>
        <taxon>Myrtaceae</taxon>
        <taxon>Myrtoideae</taxon>
        <taxon>Eucalypteae</taxon>
        <taxon>Eucalyptus</taxon>
    </lineage>
</organism>
<feature type="domain" description="Poly(A) RNA polymerase mitochondrial-like central palm" evidence="3">
    <location>
        <begin position="7"/>
        <end position="141"/>
    </location>
</feature>
<dbReference type="SUPFAM" id="SSF81301">
    <property type="entry name" value="Nucleotidyltransferase"/>
    <property type="match status" value="1"/>
</dbReference>
<dbReference type="InterPro" id="IPR043519">
    <property type="entry name" value="NT_sf"/>
</dbReference>
<dbReference type="EMBL" id="JBJKBG010000010">
    <property type="protein sequence ID" value="KAL3719212.1"/>
    <property type="molecule type" value="Genomic_DNA"/>
</dbReference>
<dbReference type="InterPro" id="IPR054708">
    <property type="entry name" value="MTPAP-like_central"/>
</dbReference>
<evidence type="ECO:0000259" key="3">
    <source>
        <dbReference type="Pfam" id="PF22600"/>
    </source>
</evidence>
<accession>A0ABD3IZ80</accession>
<feature type="region of interest" description="Disordered" evidence="1">
    <location>
        <begin position="370"/>
        <end position="401"/>
    </location>
</feature>
<evidence type="ECO:0000256" key="2">
    <source>
        <dbReference type="SAM" id="Phobius"/>
    </source>
</evidence>
<sequence length="436" mass="49228">MGASKVLEKTLDEILSAIKPSREDQIARNQIIAELQTVVRSMDIFRGAIVEPFGSFVSGLFTRWGDLDISIELPNGSYISSTATEQKQRMLSFLHSRLIGRYQRLQFISTARVPIVKFESRSISCDVSIDNLSGQMKSKLLLWIKGIDERFGDMVLLVKEWAKAQEINNSTSGSFNSYSLTLLVIFHFQTCVPAILPPLKDIYPGDIASDLKGVRADVVQRITETCTANIARWKSNRYRLVNQSSLSELLVSFFSKFSDIGRKARDPVICPYTGKWEALRSNSRWLLQPDAIFIEDPFERLENAARTVKASQMKISEAFETSYRRVSSTYQTKDSLLPGLARPSVLMRLPLELPAPRAFGEGRDLCPDLGRGHAGPRHRSAGATGPDQPSPTSPTMEGRWPPPPPSSSFPCFRFCFCFCFYFFLFFVFLFFVVLFF</sequence>
<keyword evidence="2" id="KW-0472">Membrane</keyword>
<dbReference type="Proteomes" id="UP001634007">
    <property type="component" value="Unassembled WGS sequence"/>
</dbReference>
<dbReference type="SUPFAM" id="SSF81631">
    <property type="entry name" value="PAP/OAS1 substrate-binding domain"/>
    <property type="match status" value="1"/>
</dbReference>
<name>A0ABD3IZ80_EUCGL</name>
<gene>
    <name evidence="4" type="ORF">ACJRO7_004209</name>
</gene>
<dbReference type="PANTHER" id="PTHR12271">
    <property type="entry name" value="POLY A POLYMERASE CID PAP -RELATED"/>
    <property type="match status" value="1"/>
</dbReference>
<comment type="caution">
    <text evidence="4">The sequence shown here is derived from an EMBL/GenBank/DDBJ whole genome shotgun (WGS) entry which is preliminary data.</text>
</comment>
<reference evidence="4 5" key="1">
    <citation type="submission" date="2024-11" db="EMBL/GenBank/DDBJ databases">
        <title>Chromosome-level genome assembly of Eucalyptus globulus Labill. provides insights into its genome evolution.</title>
        <authorList>
            <person name="Li X."/>
        </authorList>
    </citation>
    <scope>NUCLEOTIDE SEQUENCE [LARGE SCALE GENOMIC DNA]</scope>
    <source>
        <strain evidence="4">CL2024</strain>
        <tissue evidence="4">Fresh tender leaves</tissue>
    </source>
</reference>